<accession>A0A811VAZ1</accession>
<dbReference type="AlphaFoldDB" id="A0A811VAZ1"/>
<proteinExistence type="predicted"/>
<evidence type="ECO:0000313" key="2">
    <source>
        <dbReference type="Proteomes" id="UP000606786"/>
    </source>
</evidence>
<dbReference type="Proteomes" id="UP000606786">
    <property type="component" value="Unassembled WGS sequence"/>
</dbReference>
<reference evidence="1" key="1">
    <citation type="submission" date="2020-11" db="EMBL/GenBank/DDBJ databases">
        <authorList>
            <person name="Whitehead M."/>
        </authorList>
    </citation>
    <scope>NUCLEOTIDE SEQUENCE</scope>
    <source>
        <strain evidence="1">EGII</strain>
    </source>
</reference>
<comment type="caution">
    <text evidence="1">The sequence shown here is derived from an EMBL/GenBank/DDBJ whole genome shotgun (WGS) entry which is preliminary data.</text>
</comment>
<gene>
    <name evidence="1" type="ORF">CCAP1982_LOCUS19513</name>
</gene>
<organism evidence="1 2">
    <name type="scientific">Ceratitis capitata</name>
    <name type="common">Mediterranean fruit fly</name>
    <name type="synonym">Tephritis capitata</name>
    <dbReference type="NCBI Taxonomy" id="7213"/>
    <lineage>
        <taxon>Eukaryota</taxon>
        <taxon>Metazoa</taxon>
        <taxon>Ecdysozoa</taxon>
        <taxon>Arthropoda</taxon>
        <taxon>Hexapoda</taxon>
        <taxon>Insecta</taxon>
        <taxon>Pterygota</taxon>
        <taxon>Neoptera</taxon>
        <taxon>Endopterygota</taxon>
        <taxon>Diptera</taxon>
        <taxon>Brachycera</taxon>
        <taxon>Muscomorpha</taxon>
        <taxon>Tephritoidea</taxon>
        <taxon>Tephritidae</taxon>
        <taxon>Ceratitis</taxon>
        <taxon>Ceratitis</taxon>
    </lineage>
</organism>
<dbReference type="EMBL" id="CAJHJT010000056">
    <property type="protein sequence ID" value="CAD7011412.1"/>
    <property type="molecule type" value="Genomic_DNA"/>
</dbReference>
<evidence type="ECO:0000313" key="1">
    <source>
        <dbReference type="EMBL" id="CAD7011412.1"/>
    </source>
</evidence>
<protein>
    <submittedName>
        <fullName evidence="1">(Mediterranean fruit fly) hypothetical protein</fullName>
    </submittedName>
</protein>
<keyword evidence="2" id="KW-1185">Reference proteome</keyword>
<sequence>MSATSAPHAAVRPPFHPDVWSLLDPQPTSCHLSSNVVSLGGTDDFLVKSPYQGKGVCHRGGLTTKCLPLHNFRRNLCGGKPSTSKEFKSSIGWLVASSTFVTQLINLNERMILFESYSLGRLQLYS</sequence>
<name>A0A811VAZ1_CERCA</name>